<dbReference type="RefSeq" id="WP_345295010.1">
    <property type="nucleotide sequence ID" value="NZ_BAABJY010000002.1"/>
</dbReference>
<sequence>MNPQFLLKVLVTVVLVVVASLLAKRTGWLGALVASLPLTSLLVLGWLYFDTREPRAVADLAMAIFWFVLGSLPFFLVLAFALRHEVQAWVAFAMAGAAGFAGVSVVQWLMTRTAP</sequence>
<gene>
    <name evidence="2" type="ORF">GCM10023332_16340</name>
</gene>
<accession>A0ABP9E0J3</accession>
<feature type="transmembrane region" description="Helical" evidence="1">
    <location>
        <begin position="88"/>
        <end position="110"/>
    </location>
</feature>
<protein>
    <recommendedName>
        <fullName evidence="4">DUF3147 family protein</fullName>
    </recommendedName>
</protein>
<reference evidence="3" key="1">
    <citation type="journal article" date="2019" name="Int. J. Syst. Evol. Microbiol.">
        <title>The Global Catalogue of Microorganisms (GCM) 10K type strain sequencing project: providing services to taxonomists for standard genome sequencing and annotation.</title>
        <authorList>
            <consortium name="The Broad Institute Genomics Platform"/>
            <consortium name="The Broad Institute Genome Sequencing Center for Infectious Disease"/>
            <person name="Wu L."/>
            <person name="Ma J."/>
        </authorList>
    </citation>
    <scope>NUCLEOTIDE SEQUENCE [LARGE SCALE GENOMIC DNA]</scope>
    <source>
        <strain evidence="3">JCM 18392</strain>
    </source>
</reference>
<evidence type="ECO:0000313" key="2">
    <source>
        <dbReference type="EMBL" id="GAA4864914.1"/>
    </source>
</evidence>
<feature type="transmembrane region" description="Helical" evidence="1">
    <location>
        <begin position="5"/>
        <end position="23"/>
    </location>
</feature>
<keyword evidence="3" id="KW-1185">Reference proteome</keyword>
<dbReference type="Proteomes" id="UP001501323">
    <property type="component" value="Unassembled WGS sequence"/>
</dbReference>
<evidence type="ECO:0000256" key="1">
    <source>
        <dbReference type="SAM" id="Phobius"/>
    </source>
</evidence>
<evidence type="ECO:0000313" key="3">
    <source>
        <dbReference type="Proteomes" id="UP001501323"/>
    </source>
</evidence>
<keyword evidence="1" id="KW-1133">Transmembrane helix</keyword>
<comment type="caution">
    <text evidence="2">The sequence shown here is derived from an EMBL/GenBank/DDBJ whole genome shotgun (WGS) entry which is preliminary data.</text>
</comment>
<name>A0ABP9E0J3_9GAMM</name>
<dbReference type="EMBL" id="BAABJY010000002">
    <property type="protein sequence ID" value="GAA4864914.1"/>
    <property type="molecule type" value="Genomic_DNA"/>
</dbReference>
<organism evidence="2 3">
    <name type="scientific">Luteimonas vadosa</name>
    <dbReference type="NCBI Taxonomy" id="1165507"/>
    <lineage>
        <taxon>Bacteria</taxon>
        <taxon>Pseudomonadati</taxon>
        <taxon>Pseudomonadota</taxon>
        <taxon>Gammaproteobacteria</taxon>
        <taxon>Lysobacterales</taxon>
        <taxon>Lysobacteraceae</taxon>
        <taxon>Luteimonas</taxon>
    </lineage>
</organism>
<feature type="transmembrane region" description="Helical" evidence="1">
    <location>
        <begin position="29"/>
        <end position="49"/>
    </location>
</feature>
<evidence type="ECO:0008006" key="4">
    <source>
        <dbReference type="Google" id="ProtNLM"/>
    </source>
</evidence>
<keyword evidence="1" id="KW-0472">Membrane</keyword>
<proteinExistence type="predicted"/>
<keyword evidence="1" id="KW-0812">Transmembrane</keyword>
<feature type="transmembrane region" description="Helical" evidence="1">
    <location>
        <begin position="61"/>
        <end position="82"/>
    </location>
</feature>